<dbReference type="Gene3D" id="3.40.50.150">
    <property type="entry name" value="Vaccinia Virus protein VP39"/>
    <property type="match status" value="1"/>
</dbReference>
<feature type="non-terminal residue" evidence="1">
    <location>
        <position position="114"/>
    </location>
</feature>
<reference evidence="1 2" key="1">
    <citation type="submission" date="2020-09" db="EMBL/GenBank/DDBJ databases">
        <title>De no assembly of potato wild relative species, Solanum commersonii.</title>
        <authorList>
            <person name="Cho K."/>
        </authorList>
    </citation>
    <scope>NUCLEOTIDE SEQUENCE [LARGE SCALE GENOMIC DNA]</scope>
    <source>
        <strain evidence="1">LZ3.2</strain>
        <tissue evidence="1">Leaf</tissue>
    </source>
</reference>
<dbReference type="EMBL" id="JACXVP010000009">
    <property type="protein sequence ID" value="KAG5585663.1"/>
    <property type="molecule type" value="Genomic_DNA"/>
</dbReference>
<organism evidence="1 2">
    <name type="scientific">Solanum commersonii</name>
    <name type="common">Commerson's wild potato</name>
    <name type="synonym">Commerson's nightshade</name>
    <dbReference type="NCBI Taxonomy" id="4109"/>
    <lineage>
        <taxon>Eukaryota</taxon>
        <taxon>Viridiplantae</taxon>
        <taxon>Streptophyta</taxon>
        <taxon>Embryophyta</taxon>
        <taxon>Tracheophyta</taxon>
        <taxon>Spermatophyta</taxon>
        <taxon>Magnoliopsida</taxon>
        <taxon>eudicotyledons</taxon>
        <taxon>Gunneridae</taxon>
        <taxon>Pentapetalae</taxon>
        <taxon>asterids</taxon>
        <taxon>lamiids</taxon>
        <taxon>Solanales</taxon>
        <taxon>Solanaceae</taxon>
        <taxon>Solanoideae</taxon>
        <taxon>Solaneae</taxon>
        <taxon>Solanum</taxon>
    </lineage>
</organism>
<dbReference type="InterPro" id="IPR029063">
    <property type="entry name" value="SAM-dependent_MTases_sf"/>
</dbReference>
<proteinExistence type="predicted"/>
<protein>
    <submittedName>
        <fullName evidence="1">Uncharacterized protein</fullName>
    </submittedName>
</protein>
<accession>A0A9J5XDI1</accession>
<sequence length="114" mass="13201">VVEKVNPVVDEVAKDFTFEFCDDDEFVEDKDIIPPYQATTMLWRPMNRSNKTSSWIFIPLVEECPLGCAWLAMFVIKINHPQTKIKSESSKDLLLLLKEWEQLCASYSLLKSNT</sequence>
<evidence type="ECO:0000313" key="1">
    <source>
        <dbReference type="EMBL" id="KAG5585663.1"/>
    </source>
</evidence>
<gene>
    <name evidence="1" type="ORF">H5410_046097</name>
</gene>
<dbReference type="Proteomes" id="UP000824120">
    <property type="component" value="Chromosome 9"/>
</dbReference>
<name>A0A9J5XDI1_SOLCO</name>
<dbReference type="AlphaFoldDB" id="A0A9J5XDI1"/>
<evidence type="ECO:0000313" key="2">
    <source>
        <dbReference type="Proteomes" id="UP000824120"/>
    </source>
</evidence>
<keyword evidence="2" id="KW-1185">Reference proteome</keyword>
<comment type="caution">
    <text evidence="1">The sequence shown here is derived from an EMBL/GenBank/DDBJ whole genome shotgun (WGS) entry which is preliminary data.</text>
</comment>